<organism evidence="2 3">
    <name type="scientific">Candidatus Faeciplasma pullistercoris</name>
    <dbReference type="NCBI Taxonomy" id="2840800"/>
    <lineage>
        <taxon>Bacteria</taxon>
        <taxon>Bacillati</taxon>
        <taxon>Bacillota</taxon>
        <taxon>Clostridia</taxon>
        <taxon>Eubacteriales</taxon>
        <taxon>Oscillospiraceae</taxon>
        <taxon>Oscillospiraceae incertae sedis</taxon>
        <taxon>Candidatus Faeciplasma</taxon>
    </lineage>
</organism>
<evidence type="ECO:0000313" key="3">
    <source>
        <dbReference type="Proteomes" id="UP000824136"/>
    </source>
</evidence>
<dbReference type="Pfam" id="PF10502">
    <property type="entry name" value="Peptidase_S26"/>
    <property type="match status" value="1"/>
</dbReference>
<dbReference type="EMBL" id="DVLL01000008">
    <property type="protein sequence ID" value="HIT58445.1"/>
    <property type="molecule type" value="Genomic_DNA"/>
</dbReference>
<gene>
    <name evidence="2" type="ORF">IAC39_01805</name>
</gene>
<proteinExistence type="predicted"/>
<reference evidence="2" key="1">
    <citation type="submission" date="2020-10" db="EMBL/GenBank/DDBJ databases">
        <authorList>
            <person name="Gilroy R."/>
        </authorList>
    </citation>
    <scope>NUCLEOTIDE SEQUENCE</scope>
    <source>
        <strain evidence="2">CHK33-4379</strain>
    </source>
</reference>
<evidence type="ECO:0000259" key="1">
    <source>
        <dbReference type="Pfam" id="PF10502"/>
    </source>
</evidence>
<accession>A0A9D1KJR5</accession>
<dbReference type="Gene3D" id="2.10.109.10">
    <property type="entry name" value="Umud Fragment, subunit A"/>
    <property type="match status" value="1"/>
</dbReference>
<dbReference type="InterPro" id="IPR036286">
    <property type="entry name" value="LexA/Signal_pep-like_sf"/>
</dbReference>
<protein>
    <submittedName>
        <fullName evidence="2">S24/S26 family peptidase</fullName>
    </submittedName>
</protein>
<sequence>MSGDFKPQELNITELTELLRQNFEAGDGVTLTVTGSSMGPYLKNLRDSVVLVSPEVRSPKRLDIVLFRRDDGKPVLHRVIGVKPDELTINGDAQTWCEKIRPCQVMAVADGLIRKNRYVSCDSLSYRLYSRLWVSLKPLRPAAIWAYTRLKGRQAKP</sequence>
<dbReference type="Proteomes" id="UP000824136">
    <property type="component" value="Unassembled WGS sequence"/>
</dbReference>
<dbReference type="GO" id="GO:0004252">
    <property type="term" value="F:serine-type endopeptidase activity"/>
    <property type="evidence" value="ECO:0007669"/>
    <property type="project" value="InterPro"/>
</dbReference>
<feature type="domain" description="Peptidase S26" evidence="1">
    <location>
        <begin position="31"/>
        <end position="92"/>
    </location>
</feature>
<reference evidence="2" key="2">
    <citation type="journal article" date="2021" name="PeerJ">
        <title>Extensive microbial diversity within the chicken gut microbiome revealed by metagenomics and culture.</title>
        <authorList>
            <person name="Gilroy R."/>
            <person name="Ravi A."/>
            <person name="Getino M."/>
            <person name="Pursley I."/>
            <person name="Horton D.L."/>
            <person name="Alikhan N.F."/>
            <person name="Baker D."/>
            <person name="Gharbi K."/>
            <person name="Hall N."/>
            <person name="Watson M."/>
            <person name="Adriaenssens E.M."/>
            <person name="Foster-Nyarko E."/>
            <person name="Jarju S."/>
            <person name="Secka A."/>
            <person name="Antonio M."/>
            <person name="Oren A."/>
            <person name="Chaudhuri R.R."/>
            <person name="La Ragione R."/>
            <person name="Hildebrand F."/>
            <person name="Pallen M.J."/>
        </authorList>
    </citation>
    <scope>NUCLEOTIDE SEQUENCE</scope>
    <source>
        <strain evidence="2">CHK33-4379</strain>
    </source>
</reference>
<dbReference type="AlphaFoldDB" id="A0A9D1KJR5"/>
<evidence type="ECO:0000313" key="2">
    <source>
        <dbReference type="EMBL" id="HIT58445.1"/>
    </source>
</evidence>
<dbReference type="SUPFAM" id="SSF51306">
    <property type="entry name" value="LexA/Signal peptidase"/>
    <property type="match status" value="1"/>
</dbReference>
<dbReference type="InterPro" id="IPR019533">
    <property type="entry name" value="Peptidase_S26"/>
</dbReference>
<name>A0A9D1KJR5_9FIRM</name>
<dbReference type="GO" id="GO:0006465">
    <property type="term" value="P:signal peptide processing"/>
    <property type="evidence" value="ECO:0007669"/>
    <property type="project" value="InterPro"/>
</dbReference>
<comment type="caution">
    <text evidence="2">The sequence shown here is derived from an EMBL/GenBank/DDBJ whole genome shotgun (WGS) entry which is preliminary data.</text>
</comment>
<dbReference type="CDD" id="cd06462">
    <property type="entry name" value="Peptidase_S24_S26"/>
    <property type="match status" value="1"/>
</dbReference>